<proteinExistence type="predicted"/>
<keyword evidence="4" id="KW-1185">Reference proteome</keyword>
<comment type="caution">
    <text evidence="3">The sequence shown here is derived from an EMBL/GenBank/DDBJ whole genome shotgun (WGS) entry which is preliminary data.</text>
</comment>
<feature type="region of interest" description="Disordered" evidence="1">
    <location>
        <begin position="101"/>
        <end position="141"/>
    </location>
</feature>
<keyword evidence="2" id="KW-1133">Transmembrane helix</keyword>
<evidence type="ECO:0000313" key="4">
    <source>
        <dbReference type="Proteomes" id="UP000704762"/>
    </source>
</evidence>
<feature type="transmembrane region" description="Helical" evidence="2">
    <location>
        <begin position="64"/>
        <end position="97"/>
    </location>
</feature>
<evidence type="ECO:0008006" key="5">
    <source>
        <dbReference type="Google" id="ProtNLM"/>
    </source>
</evidence>
<sequence length="160" mass="16499">MPAVDTVLLPLCVGLFLLGVIATGVAWRRHNKGRVIQGVALALAPIALFFSGLLRLVWNGAVAVINWAGAVIFSPAVWFGLSLLGLCIVLWVVGGLVSRRGAGGSKAEPGKAVTAGGLQTPKASATRAVAKTGPAKGRQPAPIDEEMAEIEALLKSRGIE</sequence>
<accession>A0ABS2RNX2</accession>
<evidence type="ECO:0000256" key="2">
    <source>
        <dbReference type="SAM" id="Phobius"/>
    </source>
</evidence>
<dbReference type="RefSeq" id="WP_204919750.1">
    <property type="nucleotide sequence ID" value="NZ_BAAAQP010000003.1"/>
</dbReference>
<name>A0ABS2RNX2_9ACTN</name>
<dbReference type="Proteomes" id="UP000704762">
    <property type="component" value="Unassembled WGS sequence"/>
</dbReference>
<keyword evidence="2" id="KW-0472">Membrane</keyword>
<feature type="transmembrane region" description="Helical" evidence="2">
    <location>
        <begin position="6"/>
        <end position="27"/>
    </location>
</feature>
<evidence type="ECO:0000313" key="3">
    <source>
        <dbReference type="EMBL" id="MBM7800438.1"/>
    </source>
</evidence>
<gene>
    <name evidence="3" type="ORF">JOE57_003359</name>
</gene>
<evidence type="ECO:0000256" key="1">
    <source>
        <dbReference type="SAM" id="MobiDB-lite"/>
    </source>
</evidence>
<dbReference type="EMBL" id="JAFBCF010000001">
    <property type="protein sequence ID" value="MBM7800438.1"/>
    <property type="molecule type" value="Genomic_DNA"/>
</dbReference>
<reference evidence="3 4" key="1">
    <citation type="submission" date="2021-01" db="EMBL/GenBank/DDBJ databases">
        <title>Sequencing the genomes of 1000 actinobacteria strains.</title>
        <authorList>
            <person name="Klenk H.-P."/>
        </authorList>
    </citation>
    <scope>NUCLEOTIDE SEQUENCE [LARGE SCALE GENOMIC DNA]</scope>
    <source>
        <strain evidence="3 4">DSM 18662</strain>
    </source>
</reference>
<organism evidence="3 4">
    <name type="scientific">Microlunatus panaciterrae</name>
    <dbReference type="NCBI Taxonomy" id="400768"/>
    <lineage>
        <taxon>Bacteria</taxon>
        <taxon>Bacillati</taxon>
        <taxon>Actinomycetota</taxon>
        <taxon>Actinomycetes</taxon>
        <taxon>Propionibacteriales</taxon>
        <taxon>Propionibacteriaceae</taxon>
        <taxon>Microlunatus</taxon>
    </lineage>
</organism>
<protein>
    <recommendedName>
        <fullName evidence="5">Cellulose synthase</fullName>
    </recommendedName>
</protein>
<feature type="transmembrane region" description="Helical" evidence="2">
    <location>
        <begin position="39"/>
        <end position="58"/>
    </location>
</feature>
<keyword evidence="2" id="KW-0812">Transmembrane</keyword>